<comment type="caution">
    <text evidence="1">The sequence shown here is derived from an EMBL/GenBank/DDBJ whole genome shotgun (WGS) entry which is preliminary data.</text>
</comment>
<evidence type="ECO:0000313" key="2">
    <source>
        <dbReference type="Proteomes" id="UP001328107"/>
    </source>
</evidence>
<feature type="non-terminal residue" evidence="1">
    <location>
        <position position="170"/>
    </location>
</feature>
<gene>
    <name evidence="1" type="ORF">PMAYCL1PPCAC_18747</name>
</gene>
<name>A0AAN5I1L2_9BILA</name>
<dbReference type="Proteomes" id="UP001328107">
    <property type="component" value="Unassembled WGS sequence"/>
</dbReference>
<protein>
    <submittedName>
        <fullName evidence="1">Uncharacterized protein</fullName>
    </submittedName>
</protein>
<accession>A0AAN5I1L2</accession>
<proteinExistence type="predicted"/>
<evidence type="ECO:0000313" key="1">
    <source>
        <dbReference type="EMBL" id="GMR48552.1"/>
    </source>
</evidence>
<dbReference type="EMBL" id="BTRK01000004">
    <property type="protein sequence ID" value="GMR48552.1"/>
    <property type="molecule type" value="Genomic_DNA"/>
</dbReference>
<organism evidence="1 2">
    <name type="scientific">Pristionchus mayeri</name>
    <dbReference type="NCBI Taxonomy" id="1317129"/>
    <lineage>
        <taxon>Eukaryota</taxon>
        <taxon>Metazoa</taxon>
        <taxon>Ecdysozoa</taxon>
        <taxon>Nematoda</taxon>
        <taxon>Chromadorea</taxon>
        <taxon>Rhabditida</taxon>
        <taxon>Rhabditina</taxon>
        <taxon>Diplogasteromorpha</taxon>
        <taxon>Diplogasteroidea</taxon>
        <taxon>Neodiplogasteridae</taxon>
        <taxon>Pristionchus</taxon>
    </lineage>
</organism>
<feature type="non-terminal residue" evidence="1">
    <location>
        <position position="1"/>
    </location>
</feature>
<sequence length="170" mass="19139">DDRLDEHQDHPIVERCVAELFDDWIVVLDLHILYVPFPGCPLTVRCITYRLNDIPHGDIQNVPSAGPPLGGLTEYGHVDEEEVESDSTHIDEGLSRDDLLRDFVHRRTLLLHWTGGRGAFGGIVDEIADDVPEDRRITILRLSHWPLPCSIPSRGGVRDDSISRSHLLSV</sequence>
<dbReference type="AlphaFoldDB" id="A0AAN5I1L2"/>
<reference evidence="2" key="1">
    <citation type="submission" date="2022-10" db="EMBL/GenBank/DDBJ databases">
        <title>Genome assembly of Pristionchus species.</title>
        <authorList>
            <person name="Yoshida K."/>
            <person name="Sommer R.J."/>
        </authorList>
    </citation>
    <scope>NUCLEOTIDE SEQUENCE [LARGE SCALE GENOMIC DNA]</scope>
    <source>
        <strain evidence="2">RS5460</strain>
    </source>
</reference>
<keyword evidence="2" id="KW-1185">Reference proteome</keyword>